<keyword evidence="3" id="KW-0963">Cytoplasm</keyword>
<feature type="domain" description="WW" evidence="6">
    <location>
        <begin position="26"/>
        <end position="59"/>
    </location>
</feature>
<dbReference type="PANTHER" id="PTHR17616:SF8">
    <property type="entry name" value="TRANSCRIPTIONAL COACTIVATOR YORKIE"/>
    <property type="match status" value="1"/>
</dbReference>
<evidence type="ECO:0000256" key="4">
    <source>
        <dbReference type="ARBA" id="ARBA00023242"/>
    </source>
</evidence>
<dbReference type="Pfam" id="PF00397">
    <property type="entry name" value="WW"/>
    <property type="match status" value="2"/>
</dbReference>
<accession>A0A8H6WUU3</accession>
<evidence type="ECO:0000256" key="3">
    <source>
        <dbReference type="ARBA" id="ARBA00022490"/>
    </source>
</evidence>
<dbReference type="PROSITE" id="PS01159">
    <property type="entry name" value="WW_DOMAIN_1"/>
    <property type="match status" value="2"/>
</dbReference>
<feature type="compositionally biased region" description="Pro residues" evidence="5">
    <location>
        <begin position="125"/>
        <end position="138"/>
    </location>
</feature>
<feature type="compositionally biased region" description="Polar residues" evidence="5">
    <location>
        <begin position="15"/>
        <end position="26"/>
    </location>
</feature>
<dbReference type="Proteomes" id="UP000620124">
    <property type="component" value="Unassembled WGS sequence"/>
</dbReference>
<dbReference type="InterPro" id="IPR036020">
    <property type="entry name" value="WW_dom_sf"/>
</dbReference>
<dbReference type="SUPFAM" id="SSF51045">
    <property type="entry name" value="WW domain"/>
    <property type="match status" value="2"/>
</dbReference>
<gene>
    <name evidence="7" type="ORF">MVEN_02532900</name>
</gene>
<dbReference type="InterPro" id="IPR001202">
    <property type="entry name" value="WW_dom"/>
</dbReference>
<keyword evidence="4" id="KW-0539">Nucleus</keyword>
<dbReference type="InterPro" id="IPR051583">
    <property type="entry name" value="YAP1"/>
</dbReference>
<dbReference type="SMART" id="SM00456">
    <property type="entry name" value="WW"/>
    <property type="match status" value="2"/>
</dbReference>
<dbReference type="PANTHER" id="PTHR17616">
    <property type="entry name" value="YES-ASSOCIATED PROTEIN YAP1 FAMILY MEMBER"/>
    <property type="match status" value="1"/>
</dbReference>
<dbReference type="OrthoDB" id="3045089at2759"/>
<dbReference type="GO" id="GO:0035329">
    <property type="term" value="P:hippo signaling"/>
    <property type="evidence" value="ECO:0007669"/>
    <property type="project" value="TreeGrafter"/>
</dbReference>
<dbReference type="CDD" id="cd00201">
    <property type="entry name" value="WW"/>
    <property type="match status" value="2"/>
</dbReference>
<reference evidence="7" key="1">
    <citation type="submission" date="2020-05" db="EMBL/GenBank/DDBJ databases">
        <title>Mycena genomes resolve the evolution of fungal bioluminescence.</title>
        <authorList>
            <person name="Tsai I.J."/>
        </authorList>
    </citation>
    <scope>NUCLEOTIDE SEQUENCE</scope>
    <source>
        <strain evidence="7">CCC161011</strain>
    </source>
</reference>
<evidence type="ECO:0000313" key="7">
    <source>
        <dbReference type="EMBL" id="KAF7329028.1"/>
    </source>
</evidence>
<dbReference type="GO" id="GO:0005634">
    <property type="term" value="C:nucleus"/>
    <property type="evidence" value="ECO:0007669"/>
    <property type="project" value="UniProtKB-SubCell"/>
</dbReference>
<dbReference type="PROSITE" id="PS50020">
    <property type="entry name" value="WW_DOMAIN_2"/>
    <property type="match status" value="2"/>
</dbReference>
<feature type="region of interest" description="Disordered" evidence="5">
    <location>
        <begin position="110"/>
        <end position="186"/>
    </location>
</feature>
<evidence type="ECO:0000256" key="5">
    <source>
        <dbReference type="SAM" id="MobiDB-lite"/>
    </source>
</evidence>
<dbReference type="EMBL" id="JACAZI010000034">
    <property type="protein sequence ID" value="KAF7329028.1"/>
    <property type="molecule type" value="Genomic_DNA"/>
</dbReference>
<comment type="caution">
    <text evidence="7">The sequence shown here is derived from an EMBL/GenBank/DDBJ whole genome shotgun (WGS) entry which is preliminary data.</text>
</comment>
<keyword evidence="8" id="KW-1185">Reference proteome</keyword>
<comment type="subcellular location">
    <subcellularLocation>
        <location evidence="2">Cytoplasm</location>
    </subcellularLocation>
    <subcellularLocation>
        <location evidence="1">Nucleus</location>
    </subcellularLocation>
</comment>
<evidence type="ECO:0000256" key="1">
    <source>
        <dbReference type="ARBA" id="ARBA00004123"/>
    </source>
</evidence>
<dbReference type="AlphaFoldDB" id="A0A8H6WUU3"/>
<evidence type="ECO:0000313" key="8">
    <source>
        <dbReference type="Proteomes" id="UP000620124"/>
    </source>
</evidence>
<feature type="region of interest" description="Disordered" evidence="5">
    <location>
        <begin position="1"/>
        <end position="79"/>
    </location>
</feature>
<proteinExistence type="predicted"/>
<evidence type="ECO:0000256" key="2">
    <source>
        <dbReference type="ARBA" id="ARBA00004496"/>
    </source>
</evidence>
<feature type="compositionally biased region" description="Low complexity" evidence="5">
    <location>
        <begin position="139"/>
        <end position="167"/>
    </location>
</feature>
<sequence>MSTLEAPAGEPAARNVSTTPSNNVTGSFPDGWEERYTPTGRAYFVDHNSQTTTWDDPRRRGEGGQGPAPGALPSGWEMRLTPTRRPYFVDHNTRTTTWDDPRSSGEWLRFQASVSPRPRHSVGAPPRPQRPNPGPNQNPRPSRSNNATSTRSAPAAAQPAAFAAPTPLRGAMAPPALEPQQTSHPERGGLCVICQDEEAIMAVVDCG</sequence>
<dbReference type="GO" id="GO:0045944">
    <property type="term" value="P:positive regulation of transcription by RNA polymerase II"/>
    <property type="evidence" value="ECO:0007669"/>
    <property type="project" value="TreeGrafter"/>
</dbReference>
<dbReference type="GO" id="GO:0005737">
    <property type="term" value="C:cytoplasm"/>
    <property type="evidence" value="ECO:0007669"/>
    <property type="project" value="UniProtKB-SubCell"/>
</dbReference>
<feature type="domain" description="WW" evidence="6">
    <location>
        <begin position="70"/>
        <end position="103"/>
    </location>
</feature>
<name>A0A8H6WUU3_9AGAR</name>
<evidence type="ECO:0000259" key="6">
    <source>
        <dbReference type="PROSITE" id="PS50020"/>
    </source>
</evidence>
<organism evidence="7 8">
    <name type="scientific">Mycena venus</name>
    <dbReference type="NCBI Taxonomy" id="2733690"/>
    <lineage>
        <taxon>Eukaryota</taxon>
        <taxon>Fungi</taxon>
        <taxon>Dikarya</taxon>
        <taxon>Basidiomycota</taxon>
        <taxon>Agaricomycotina</taxon>
        <taxon>Agaricomycetes</taxon>
        <taxon>Agaricomycetidae</taxon>
        <taxon>Agaricales</taxon>
        <taxon>Marasmiineae</taxon>
        <taxon>Mycenaceae</taxon>
        <taxon>Mycena</taxon>
    </lineage>
</organism>
<protein>
    <submittedName>
        <fullName evidence="7">E3 ubiquitin-protein ligase</fullName>
    </submittedName>
</protein>
<dbReference type="Gene3D" id="2.20.70.10">
    <property type="match status" value="2"/>
</dbReference>
<dbReference type="GO" id="GO:0003713">
    <property type="term" value="F:transcription coactivator activity"/>
    <property type="evidence" value="ECO:0007669"/>
    <property type="project" value="TreeGrafter"/>
</dbReference>